<evidence type="ECO:0000313" key="3">
    <source>
        <dbReference type="EMBL" id="CAB5219798.1"/>
    </source>
</evidence>
<name>A0A6J7WSJ2_9CAUD</name>
<organism evidence="3">
    <name type="scientific">uncultured Caudovirales phage</name>
    <dbReference type="NCBI Taxonomy" id="2100421"/>
    <lineage>
        <taxon>Viruses</taxon>
        <taxon>Duplodnaviria</taxon>
        <taxon>Heunggongvirae</taxon>
        <taxon>Uroviricota</taxon>
        <taxon>Caudoviricetes</taxon>
        <taxon>Peduoviridae</taxon>
        <taxon>Maltschvirus</taxon>
        <taxon>Maltschvirus maltsch</taxon>
    </lineage>
</organism>
<sequence>MNKPMAAKGLISYRCKGSYCWIMIGAKNHDDAMNEAFRSSRYVKPENLQIWDETKYVSVYDTL</sequence>
<proteinExistence type="predicted"/>
<evidence type="ECO:0000313" key="2">
    <source>
        <dbReference type="EMBL" id="CAB4124832.1"/>
    </source>
</evidence>
<evidence type="ECO:0000313" key="1">
    <source>
        <dbReference type="EMBL" id="CAB4122794.1"/>
    </source>
</evidence>
<dbReference type="EMBL" id="LR796190">
    <property type="protein sequence ID" value="CAB4124832.1"/>
    <property type="molecule type" value="Genomic_DNA"/>
</dbReference>
<reference evidence="3" key="1">
    <citation type="submission" date="2020-05" db="EMBL/GenBank/DDBJ databases">
        <authorList>
            <person name="Chiriac C."/>
            <person name="Salcher M."/>
            <person name="Ghai R."/>
            <person name="Kavagutti S V."/>
        </authorList>
    </citation>
    <scope>NUCLEOTIDE SEQUENCE</scope>
</reference>
<dbReference type="EMBL" id="LR798280">
    <property type="protein sequence ID" value="CAB5219798.1"/>
    <property type="molecule type" value="Genomic_DNA"/>
</dbReference>
<accession>A0A6J7WSJ2</accession>
<protein>
    <submittedName>
        <fullName evidence="3">Uncharacterized protein</fullName>
    </submittedName>
</protein>
<dbReference type="EMBL" id="LR796166">
    <property type="protein sequence ID" value="CAB4122794.1"/>
    <property type="molecule type" value="Genomic_DNA"/>
</dbReference>
<gene>
    <name evidence="3" type="ORF">UFOVP234_5</name>
    <name evidence="1" type="ORF">UFOVP35_66</name>
    <name evidence="2" type="ORF">UFOVP52_57</name>
</gene>